<dbReference type="Proteomes" id="UP001152799">
    <property type="component" value="Chromosome 3"/>
</dbReference>
<dbReference type="Pfam" id="PF15766">
    <property type="entry name" value="DUF4695"/>
    <property type="match status" value="1"/>
</dbReference>
<proteinExistence type="predicted"/>
<name>A0A9N9QPQ1_9CUCU</name>
<evidence type="ECO:0000256" key="1">
    <source>
        <dbReference type="SAM" id="MobiDB-lite"/>
    </source>
</evidence>
<dbReference type="AlphaFoldDB" id="A0A9N9QPQ1"/>
<keyword evidence="3" id="KW-1185">Reference proteome</keyword>
<dbReference type="InterPro" id="IPR031521">
    <property type="entry name" value="DUF4695"/>
</dbReference>
<sequence>MQGPSIKRTQNIGYTQENIEIEEGDVEVDENLEENENDQDVANTNDANHECNTLETSCINFIIVGKNSPILKKSLCCWLSDQFNGRVDTDTVYPEHLSRLRRRVVPKKRKGGSSRYRTQPITFSEIQEVDEDNVPEETASCRATSIQELQHLNEKFEMFRRDSDLVFYSSKEEPKDSAKSLGRISPPVYKNQKI</sequence>
<organism evidence="2 3">
    <name type="scientific">Ceutorhynchus assimilis</name>
    <name type="common">cabbage seed weevil</name>
    <dbReference type="NCBI Taxonomy" id="467358"/>
    <lineage>
        <taxon>Eukaryota</taxon>
        <taxon>Metazoa</taxon>
        <taxon>Ecdysozoa</taxon>
        <taxon>Arthropoda</taxon>
        <taxon>Hexapoda</taxon>
        <taxon>Insecta</taxon>
        <taxon>Pterygota</taxon>
        <taxon>Neoptera</taxon>
        <taxon>Endopterygota</taxon>
        <taxon>Coleoptera</taxon>
        <taxon>Polyphaga</taxon>
        <taxon>Cucujiformia</taxon>
        <taxon>Curculionidae</taxon>
        <taxon>Ceutorhynchinae</taxon>
        <taxon>Ceutorhynchus</taxon>
    </lineage>
</organism>
<dbReference type="OrthoDB" id="6156669at2759"/>
<reference evidence="2" key="1">
    <citation type="submission" date="2022-01" db="EMBL/GenBank/DDBJ databases">
        <authorList>
            <person name="King R."/>
        </authorList>
    </citation>
    <scope>NUCLEOTIDE SEQUENCE</scope>
</reference>
<feature type="region of interest" description="Disordered" evidence="1">
    <location>
        <begin position="171"/>
        <end position="194"/>
    </location>
</feature>
<gene>
    <name evidence="2" type="ORF">CEUTPL_LOCUS7558</name>
</gene>
<evidence type="ECO:0000313" key="2">
    <source>
        <dbReference type="EMBL" id="CAG9766991.1"/>
    </source>
</evidence>
<evidence type="ECO:0000313" key="3">
    <source>
        <dbReference type="Proteomes" id="UP001152799"/>
    </source>
</evidence>
<protein>
    <submittedName>
        <fullName evidence="2">Uncharacterized protein</fullName>
    </submittedName>
</protein>
<dbReference type="EMBL" id="OU892279">
    <property type="protein sequence ID" value="CAG9766991.1"/>
    <property type="molecule type" value="Genomic_DNA"/>
</dbReference>
<accession>A0A9N9QPQ1</accession>